<protein>
    <recommendedName>
        <fullName evidence="1">Integrase catalytic domain-containing protein</fullName>
    </recommendedName>
</protein>
<evidence type="ECO:0000313" key="3">
    <source>
        <dbReference type="Proteomes" id="UP000318943"/>
    </source>
</evidence>
<dbReference type="Pfam" id="PF13333">
    <property type="entry name" value="rve_2"/>
    <property type="match status" value="1"/>
</dbReference>
<reference evidence="2 3" key="1">
    <citation type="submission" date="2019-05" db="EMBL/GenBank/DDBJ databases">
        <title>Whole genome sequence analysis of Cupriavidus campinensis S14E4C strain.</title>
        <authorList>
            <person name="Abbaszade G."/>
            <person name="Szabo A."/>
            <person name="Toumi M."/>
            <person name="Toth E."/>
        </authorList>
    </citation>
    <scope>NUCLEOTIDE SEQUENCE [LARGE SCALE GENOMIC DNA]</scope>
    <source>
        <strain evidence="2 3">S14E4C</strain>
    </source>
</reference>
<name>A0ABY3EGU1_9BURK</name>
<evidence type="ECO:0000259" key="1">
    <source>
        <dbReference type="Pfam" id="PF13333"/>
    </source>
</evidence>
<comment type="caution">
    <text evidence="2">The sequence shown here is derived from an EMBL/GenBank/DDBJ whole genome shotgun (WGS) entry which is preliminary data.</text>
</comment>
<sequence>TLKAEYFHLNEFASVDELKTGLARYIRYYNHDRIKLKLKGLSLSWGFFYSCVGIA</sequence>
<organism evidence="2 3">
    <name type="scientific">Cupriavidus campinensis</name>
    <dbReference type="NCBI Taxonomy" id="151783"/>
    <lineage>
        <taxon>Bacteria</taxon>
        <taxon>Pseudomonadati</taxon>
        <taxon>Pseudomonadota</taxon>
        <taxon>Betaproteobacteria</taxon>
        <taxon>Burkholderiales</taxon>
        <taxon>Burkholderiaceae</taxon>
        <taxon>Cupriavidus</taxon>
    </lineage>
</organism>
<keyword evidence="3" id="KW-1185">Reference proteome</keyword>
<dbReference type="RefSeq" id="WP_144201918.1">
    <property type="nucleotide sequence ID" value="NZ_VCIZ01000018.1"/>
</dbReference>
<proteinExistence type="predicted"/>
<evidence type="ECO:0000313" key="2">
    <source>
        <dbReference type="EMBL" id="TSP10141.1"/>
    </source>
</evidence>
<dbReference type="EMBL" id="VCIZ01000018">
    <property type="protein sequence ID" value="TSP10141.1"/>
    <property type="molecule type" value="Genomic_DNA"/>
</dbReference>
<accession>A0ABY3EGU1</accession>
<dbReference type="InterPro" id="IPR001584">
    <property type="entry name" value="Integrase_cat-core"/>
</dbReference>
<gene>
    <name evidence="2" type="ORF">FGG12_24570</name>
</gene>
<feature type="non-terminal residue" evidence="2">
    <location>
        <position position="1"/>
    </location>
</feature>
<dbReference type="Proteomes" id="UP000318943">
    <property type="component" value="Unassembled WGS sequence"/>
</dbReference>
<feature type="domain" description="Integrase catalytic" evidence="1">
    <location>
        <begin position="1"/>
        <end position="42"/>
    </location>
</feature>